<evidence type="ECO:0000256" key="3">
    <source>
        <dbReference type="ARBA" id="ARBA00022692"/>
    </source>
</evidence>
<proteinExistence type="inferred from homology"/>
<feature type="transmembrane region" description="Helical" evidence="6">
    <location>
        <begin position="254"/>
        <end position="274"/>
    </location>
</feature>
<sequence length="409" mass="44231">MVCGVLLFNQFLFATMHNVSHAALAHIPFMAFAAFRMLLSLPFLAIVAHQERKRVKGSQGIDIDITPRVILWTMGCGFTGVMLAQTLVLAGNDLAGPSITAITQPAIPVYTSVIAGLLRVERFTWPKMVGVLLAVGGALVLLHVERWATVGAFTSQKSIGTLILVVQTLSYSSFLVMFSAMSVWFPYPFTAFFLCTLWAAFAQMFLAFPTFVAFYSAGPVPLYAWGAVVYCAVGVSFVAHTGQAWSVRHLNSTIPSLFGCLQPPLTIAMAILFLGESLELVTDLTGMSLILVGMLMVIFFKRMEMRTAASGSDPLDYAKLSNRDGGAPAGEMDVELVATEDLKHERGGLVKDGSDVSEASGYLPSGLSNPMHNPFDTSMCLATTIRVHSMRNVRQASGAEEFVNALYDA</sequence>
<dbReference type="InterPro" id="IPR037185">
    <property type="entry name" value="EmrE-like"/>
</dbReference>
<dbReference type="EMBL" id="HBGG01017373">
    <property type="protein sequence ID" value="CAD9206684.1"/>
    <property type="molecule type" value="Transcribed_RNA"/>
</dbReference>
<feature type="transmembrane region" description="Helical" evidence="6">
    <location>
        <begin position="94"/>
        <end position="118"/>
    </location>
</feature>
<feature type="domain" description="EamA" evidence="7">
    <location>
        <begin position="7"/>
        <end position="142"/>
    </location>
</feature>
<reference evidence="8" key="1">
    <citation type="submission" date="2021-01" db="EMBL/GenBank/DDBJ databases">
        <authorList>
            <person name="Corre E."/>
            <person name="Pelletier E."/>
            <person name="Niang G."/>
            <person name="Scheremetjew M."/>
            <person name="Finn R."/>
            <person name="Kale V."/>
            <person name="Holt S."/>
            <person name="Cochrane G."/>
            <person name="Meng A."/>
            <person name="Brown T."/>
            <person name="Cohen L."/>
        </authorList>
    </citation>
    <scope>NUCLEOTIDE SEQUENCE</scope>
    <source>
        <strain evidence="8">PLY429</strain>
    </source>
</reference>
<dbReference type="InterPro" id="IPR030184">
    <property type="entry name" value="WAT1-related"/>
</dbReference>
<feature type="transmembrane region" description="Helical" evidence="6">
    <location>
        <begin position="164"/>
        <end position="185"/>
    </location>
</feature>
<dbReference type="InterPro" id="IPR000620">
    <property type="entry name" value="EamA_dom"/>
</dbReference>
<gene>
    <name evidence="8" type="ORF">TCHU04912_LOCUS8920</name>
</gene>
<evidence type="ECO:0000256" key="2">
    <source>
        <dbReference type="ARBA" id="ARBA00007635"/>
    </source>
</evidence>
<dbReference type="AlphaFoldDB" id="A0A7S1SRI1"/>
<feature type="transmembrane region" description="Helical" evidence="6">
    <location>
        <begin position="192"/>
        <end position="216"/>
    </location>
</feature>
<organism evidence="8">
    <name type="scientific">Tetraselmis chuii</name>
    <dbReference type="NCBI Taxonomy" id="63592"/>
    <lineage>
        <taxon>Eukaryota</taxon>
        <taxon>Viridiplantae</taxon>
        <taxon>Chlorophyta</taxon>
        <taxon>core chlorophytes</taxon>
        <taxon>Chlorodendrophyceae</taxon>
        <taxon>Chlorodendrales</taxon>
        <taxon>Chlorodendraceae</taxon>
        <taxon>Tetraselmis</taxon>
    </lineage>
</organism>
<evidence type="ECO:0000256" key="4">
    <source>
        <dbReference type="ARBA" id="ARBA00022989"/>
    </source>
</evidence>
<feature type="transmembrane region" description="Helical" evidence="6">
    <location>
        <begin position="69"/>
        <end position="88"/>
    </location>
</feature>
<evidence type="ECO:0000256" key="6">
    <source>
        <dbReference type="RuleBase" id="RU363077"/>
    </source>
</evidence>
<feature type="transmembrane region" description="Helical" evidence="6">
    <location>
        <begin position="125"/>
        <end position="144"/>
    </location>
</feature>
<feature type="transmembrane region" description="Helical" evidence="6">
    <location>
        <begin position="280"/>
        <end position="300"/>
    </location>
</feature>
<dbReference type="GO" id="GO:0022857">
    <property type="term" value="F:transmembrane transporter activity"/>
    <property type="evidence" value="ECO:0007669"/>
    <property type="project" value="InterPro"/>
</dbReference>
<evidence type="ECO:0000313" key="8">
    <source>
        <dbReference type="EMBL" id="CAD9206684.1"/>
    </source>
</evidence>
<dbReference type="PANTHER" id="PTHR31218">
    <property type="entry name" value="WAT1-RELATED PROTEIN"/>
    <property type="match status" value="1"/>
</dbReference>
<dbReference type="Pfam" id="PF00892">
    <property type="entry name" value="EamA"/>
    <property type="match status" value="1"/>
</dbReference>
<protein>
    <recommendedName>
        <fullName evidence="6">WAT1-related protein</fullName>
    </recommendedName>
</protein>
<evidence type="ECO:0000256" key="5">
    <source>
        <dbReference type="ARBA" id="ARBA00023136"/>
    </source>
</evidence>
<accession>A0A7S1SRI1</accession>
<keyword evidence="4 6" id="KW-1133">Transmembrane helix</keyword>
<name>A0A7S1SRI1_9CHLO</name>
<dbReference type="GO" id="GO:0016020">
    <property type="term" value="C:membrane"/>
    <property type="evidence" value="ECO:0007669"/>
    <property type="project" value="UniProtKB-SubCell"/>
</dbReference>
<dbReference type="SUPFAM" id="SSF103481">
    <property type="entry name" value="Multidrug resistance efflux transporter EmrE"/>
    <property type="match status" value="2"/>
</dbReference>
<comment type="similarity">
    <text evidence="2 6">Belongs to the drug/metabolite transporter (DMT) superfamily. Plant drug/metabolite exporter (P-DME) (TC 2.A.7.4) family.</text>
</comment>
<evidence type="ECO:0000256" key="1">
    <source>
        <dbReference type="ARBA" id="ARBA00004141"/>
    </source>
</evidence>
<feature type="transmembrane region" description="Helical" evidence="6">
    <location>
        <begin position="222"/>
        <end position="242"/>
    </location>
</feature>
<comment type="subcellular location">
    <subcellularLocation>
        <location evidence="1 6">Membrane</location>
        <topology evidence="1 6">Multi-pass membrane protein</topology>
    </subcellularLocation>
</comment>
<keyword evidence="5 6" id="KW-0472">Membrane</keyword>
<feature type="transmembrane region" description="Helical" evidence="6">
    <location>
        <begin position="32"/>
        <end position="48"/>
    </location>
</feature>
<keyword evidence="3 6" id="KW-0812">Transmembrane</keyword>
<evidence type="ECO:0000259" key="7">
    <source>
        <dbReference type="Pfam" id="PF00892"/>
    </source>
</evidence>